<gene>
    <name evidence="1" type="ORF">VP1G_11436</name>
</gene>
<dbReference type="AlphaFoldDB" id="A0A194VFG3"/>
<evidence type="ECO:0000313" key="1">
    <source>
        <dbReference type="EMBL" id="KUI62521.1"/>
    </source>
</evidence>
<sequence length="68" mass="7481">MAVMPLLPMAGESQNGTSAAVYRDMTWFALSPWLAATQNSYTNSFAYMEYASDSMSPVSLDALLQHIE</sequence>
<proteinExistence type="predicted"/>
<evidence type="ECO:0000313" key="2">
    <source>
        <dbReference type="Proteomes" id="UP000078576"/>
    </source>
</evidence>
<name>A0A194VFG3_CYTMA</name>
<organism evidence="1 2">
    <name type="scientific">Cytospora mali</name>
    <name type="common">Apple Valsa canker fungus</name>
    <name type="synonym">Valsa mali</name>
    <dbReference type="NCBI Taxonomy" id="578113"/>
    <lineage>
        <taxon>Eukaryota</taxon>
        <taxon>Fungi</taxon>
        <taxon>Dikarya</taxon>
        <taxon>Ascomycota</taxon>
        <taxon>Pezizomycotina</taxon>
        <taxon>Sordariomycetes</taxon>
        <taxon>Sordariomycetidae</taxon>
        <taxon>Diaporthales</taxon>
        <taxon>Cytosporaceae</taxon>
        <taxon>Cytospora</taxon>
    </lineage>
</organism>
<keyword evidence="2" id="KW-1185">Reference proteome</keyword>
<protein>
    <submittedName>
        <fullName evidence="1">Uncharacterized protein</fullName>
    </submittedName>
</protein>
<dbReference type="Proteomes" id="UP000078576">
    <property type="component" value="Unassembled WGS sequence"/>
</dbReference>
<accession>A0A194VFG3</accession>
<dbReference type="EMBL" id="KN714817">
    <property type="protein sequence ID" value="KUI62521.1"/>
    <property type="molecule type" value="Genomic_DNA"/>
</dbReference>
<reference evidence="2" key="1">
    <citation type="submission" date="2014-12" db="EMBL/GenBank/DDBJ databases">
        <title>Genome Sequence of Valsa Canker Pathogens Uncovers a Specific Adaption of Colonization on Woody Bark.</title>
        <authorList>
            <person name="Yin Z."/>
            <person name="Liu H."/>
            <person name="Gao X."/>
            <person name="Li Z."/>
            <person name="Song N."/>
            <person name="Ke X."/>
            <person name="Dai Q."/>
            <person name="Wu Y."/>
            <person name="Sun Y."/>
            <person name="Xu J.-R."/>
            <person name="Kang Z.K."/>
            <person name="Wang L."/>
            <person name="Huang L."/>
        </authorList>
    </citation>
    <scope>NUCLEOTIDE SEQUENCE [LARGE SCALE GENOMIC DNA]</scope>
    <source>
        <strain evidence="2">SXYL134</strain>
    </source>
</reference>